<dbReference type="AlphaFoldDB" id="A0A937AAD2"/>
<accession>A0A937AAD2</accession>
<dbReference type="Proteomes" id="UP000642920">
    <property type="component" value="Unassembled WGS sequence"/>
</dbReference>
<comment type="caution">
    <text evidence="1">The sequence shown here is derived from an EMBL/GenBank/DDBJ whole genome shotgun (WGS) entry which is preliminary data.</text>
</comment>
<dbReference type="EMBL" id="JAERQG010000002">
    <property type="protein sequence ID" value="MBL0765221.1"/>
    <property type="molecule type" value="Genomic_DNA"/>
</dbReference>
<keyword evidence="2" id="KW-1185">Reference proteome</keyword>
<evidence type="ECO:0000313" key="2">
    <source>
        <dbReference type="Proteomes" id="UP000642920"/>
    </source>
</evidence>
<organism evidence="1 2">
    <name type="scientific">Marivirga atlantica</name>
    <dbReference type="NCBI Taxonomy" id="1548457"/>
    <lineage>
        <taxon>Bacteria</taxon>
        <taxon>Pseudomonadati</taxon>
        <taxon>Bacteroidota</taxon>
        <taxon>Cytophagia</taxon>
        <taxon>Cytophagales</taxon>
        <taxon>Marivirgaceae</taxon>
        <taxon>Marivirga</taxon>
    </lineage>
</organism>
<sequence length="193" mass="22209">MIIKAEKIVYGTIVELDSNYFTLNVEGSLTADSGTLKIARFQDWPCAARWTKYKVGQQLFLFLTTWNGELVSMSGGNEGENPIIDNTVYIHGFSIPILPPPPPPGVTLREGLIYFETEHFEIYGGDYYGIQWNLNSFIETVSFIRNCFDFTYGKYRARTNWQIKCDSSELEQMCKESKLVNWVNSEANRKDER</sequence>
<gene>
    <name evidence="1" type="ORF">JKP34_08180</name>
</gene>
<evidence type="ECO:0000313" key="1">
    <source>
        <dbReference type="EMBL" id="MBL0765221.1"/>
    </source>
</evidence>
<reference evidence="1" key="1">
    <citation type="submission" date="2021-01" db="EMBL/GenBank/DDBJ databases">
        <title>Marivirga sp. nov., isolated from intertidal surface sediments.</title>
        <authorList>
            <person name="Zhang M."/>
        </authorList>
    </citation>
    <scope>NUCLEOTIDE SEQUENCE</scope>
    <source>
        <strain evidence="1">SM1354</strain>
    </source>
</reference>
<protein>
    <submittedName>
        <fullName evidence="1">Uncharacterized protein</fullName>
    </submittedName>
</protein>
<name>A0A937AAD2_9BACT</name>
<proteinExistence type="predicted"/>
<dbReference type="RefSeq" id="WP_201919638.1">
    <property type="nucleotide sequence ID" value="NZ_JAERQG010000002.1"/>
</dbReference>